<name>A0A0B2UAU0_9GAMM</name>
<proteinExistence type="predicted"/>
<accession>A0A0B2UAU0</accession>
<dbReference type="InterPro" id="IPR018684">
    <property type="entry name" value="DUF2171"/>
</dbReference>
<dbReference type="EMBL" id="JHQK01000012">
    <property type="protein sequence ID" value="KHN66518.1"/>
    <property type="molecule type" value="Genomic_DNA"/>
</dbReference>
<protein>
    <recommendedName>
        <fullName evidence="3">DUF2171 domain-containing protein</fullName>
    </recommendedName>
</protein>
<gene>
    <name evidence="1" type="ORF">DH17_02420</name>
</gene>
<reference evidence="1 2" key="1">
    <citation type="submission" date="2014-03" db="EMBL/GenBank/DDBJ databases">
        <title>Genome sequence of the diesel-degrader and plant-growth promoter Acinetobacter oleivorans PF-1 isolated from the roots of poplar tree.</title>
        <authorList>
            <person name="Gkorezis P."/>
            <person name="van Hamme J."/>
            <person name="Rineau F."/>
            <person name="Vangronsveld J."/>
            <person name="Francetti A."/>
        </authorList>
    </citation>
    <scope>NUCLEOTIDE SEQUENCE [LARGE SCALE GENOMIC DNA]</scope>
    <source>
        <strain evidence="1 2">PF1</strain>
    </source>
</reference>
<evidence type="ECO:0000313" key="1">
    <source>
        <dbReference type="EMBL" id="KHN66518.1"/>
    </source>
</evidence>
<dbReference type="Proteomes" id="UP000031012">
    <property type="component" value="Unassembled WGS sequence"/>
</dbReference>
<comment type="caution">
    <text evidence="1">The sequence shown here is derived from an EMBL/GenBank/DDBJ whole genome shotgun (WGS) entry which is preliminary data.</text>
</comment>
<dbReference type="Pfam" id="PF09939">
    <property type="entry name" value="DUF2171"/>
    <property type="match status" value="1"/>
</dbReference>
<organism evidence="1 2">
    <name type="scientific">Acinetobacter oleivorans</name>
    <dbReference type="NCBI Taxonomy" id="1148157"/>
    <lineage>
        <taxon>Bacteria</taxon>
        <taxon>Pseudomonadati</taxon>
        <taxon>Pseudomonadota</taxon>
        <taxon>Gammaproteobacteria</taxon>
        <taxon>Moraxellales</taxon>
        <taxon>Moraxellaceae</taxon>
        <taxon>Acinetobacter</taxon>
    </lineage>
</organism>
<dbReference type="AlphaFoldDB" id="A0A0B2UAU0"/>
<evidence type="ECO:0000313" key="2">
    <source>
        <dbReference type="Proteomes" id="UP000031012"/>
    </source>
</evidence>
<evidence type="ECO:0008006" key="3">
    <source>
        <dbReference type="Google" id="ProtNLM"/>
    </source>
</evidence>
<sequence>MNTLNINDIKKHADVIASCGTKVGTVDHLDGENQLKLTRDESGQHHLIPTGWIGEVKENQVILNKNSEEVKDQWQAI</sequence>